<dbReference type="InterPro" id="IPR003599">
    <property type="entry name" value="Ig_sub"/>
</dbReference>
<proteinExistence type="predicted"/>
<dbReference type="PROSITE" id="PS50835">
    <property type="entry name" value="IG_LIKE"/>
    <property type="match status" value="2"/>
</dbReference>
<dbReference type="SUPFAM" id="SSF48726">
    <property type="entry name" value="Immunoglobulin"/>
    <property type="match status" value="2"/>
</dbReference>
<feature type="transmembrane region" description="Helical" evidence="3">
    <location>
        <begin position="220"/>
        <end position="243"/>
    </location>
</feature>
<dbReference type="InterPro" id="IPR007110">
    <property type="entry name" value="Ig-like_dom"/>
</dbReference>
<evidence type="ECO:0000256" key="1">
    <source>
        <dbReference type="ARBA" id="ARBA00022729"/>
    </source>
</evidence>
<organism evidence="6 7">
    <name type="scientific">Xenoophorus captivus</name>
    <dbReference type="NCBI Taxonomy" id="1517983"/>
    <lineage>
        <taxon>Eukaryota</taxon>
        <taxon>Metazoa</taxon>
        <taxon>Chordata</taxon>
        <taxon>Craniata</taxon>
        <taxon>Vertebrata</taxon>
        <taxon>Euteleostomi</taxon>
        <taxon>Actinopterygii</taxon>
        <taxon>Neopterygii</taxon>
        <taxon>Teleostei</taxon>
        <taxon>Neoteleostei</taxon>
        <taxon>Acanthomorphata</taxon>
        <taxon>Ovalentaria</taxon>
        <taxon>Atherinomorphae</taxon>
        <taxon>Cyprinodontiformes</taxon>
        <taxon>Goodeidae</taxon>
        <taxon>Xenoophorus</taxon>
    </lineage>
</organism>
<keyword evidence="2" id="KW-1015">Disulfide bond</keyword>
<evidence type="ECO:0000313" key="7">
    <source>
        <dbReference type="Proteomes" id="UP001434883"/>
    </source>
</evidence>
<dbReference type="Proteomes" id="UP001434883">
    <property type="component" value="Unassembled WGS sequence"/>
</dbReference>
<dbReference type="PANTHER" id="PTHR11481">
    <property type="entry name" value="IMMUNOGLOBULIN FC RECEPTOR"/>
    <property type="match status" value="1"/>
</dbReference>
<protein>
    <recommendedName>
        <fullName evidence="5">Ig-like domain-containing protein</fullName>
    </recommendedName>
</protein>
<dbReference type="InterPro" id="IPR013783">
    <property type="entry name" value="Ig-like_fold"/>
</dbReference>
<dbReference type="Gene3D" id="2.60.40.10">
    <property type="entry name" value="Immunoglobulins"/>
    <property type="match status" value="2"/>
</dbReference>
<comment type="caution">
    <text evidence="6">The sequence shown here is derived from an EMBL/GenBank/DDBJ whole genome shotgun (WGS) entry which is preliminary data.</text>
</comment>
<name>A0ABV0S1F7_9TELE</name>
<evidence type="ECO:0000256" key="3">
    <source>
        <dbReference type="SAM" id="Phobius"/>
    </source>
</evidence>
<feature type="chain" id="PRO_5046238746" description="Ig-like domain-containing protein" evidence="4">
    <location>
        <begin position="23"/>
        <end position="324"/>
    </location>
</feature>
<evidence type="ECO:0000313" key="6">
    <source>
        <dbReference type="EMBL" id="MEQ2214382.1"/>
    </source>
</evidence>
<sequence length="324" mass="35461">MEKTFLSLLFLASLLCCTTNQAVLLTVSPSRSQHFIEDSLTLSCEEDGGSATWIVWRNTTAGGVSQCGIKWGRQHGSTCKNSMALRSDSGLYWCESREGAASDSIQLNVTGGSVILQSPVHPRMEGDNVTLSCLTKTSFFNGPATFYKDGSLISTEPTGQMTLHHVSRSDGGLYNCNMRGHNSSASWLYVTGKPTPTPLSTSVASSSIVILHPVSSSLQIMLLCHLVVFCPYVISTLLVVSVYRLKHRPDHSWNKLLPVIGYIAPAMTVPHLQSTKYSRFAGFSFQAADKFGRTSSKPTGSICPQPPEIYRFLPVINLWYILQI</sequence>
<accession>A0ABV0S1F7</accession>
<keyword evidence="3" id="KW-0472">Membrane</keyword>
<reference evidence="6 7" key="1">
    <citation type="submission" date="2021-06" db="EMBL/GenBank/DDBJ databases">
        <authorList>
            <person name="Palmer J.M."/>
        </authorList>
    </citation>
    <scope>NUCLEOTIDE SEQUENCE [LARGE SCALE GENOMIC DNA]</scope>
    <source>
        <strain evidence="6 7">XC_2019</strain>
        <tissue evidence="6">Muscle</tissue>
    </source>
</reference>
<evidence type="ECO:0000256" key="4">
    <source>
        <dbReference type="SAM" id="SignalP"/>
    </source>
</evidence>
<keyword evidence="1 4" id="KW-0732">Signal</keyword>
<dbReference type="EMBL" id="JAHRIN010067362">
    <property type="protein sequence ID" value="MEQ2214382.1"/>
    <property type="molecule type" value="Genomic_DNA"/>
</dbReference>
<feature type="signal peptide" evidence="4">
    <location>
        <begin position="1"/>
        <end position="22"/>
    </location>
</feature>
<dbReference type="InterPro" id="IPR036179">
    <property type="entry name" value="Ig-like_dom_sf"/>
</dbReference>
<gene>
    <name evidence="6" type="ORF">XENOCAPTIV_004195</name>
</gene>
<feature type="domain" description="Ig-like" evidence="5">
    <location>
        <begin position="125"/>
        <end position="186"/>
    </location>
</feature>
<dbReference type="InterPro" id="IPR050488">
    <property type="entry name" value="Ig_Fc_receptor"/>
</dbReference>
<feature type="domain" description="Ig-like" evidence="5">
    <location>
        <begin position="38"/>
        <end position="110"/>
    </location>
</feature>
<keyword evidence="3" id="KW-0812">Transmembrane</keyword>
<evidence type="ECO:0000256" key="2">
    <source>
        <dbReference type="ARBA" id="ARBA00023157"/>
    </source>
</evidence>
<keyword evidence="7" id="KW-1185">Reference proteome</keyword>
<dbReference type="SMART" id="SM00409">
    <property type="entry name" value="IG"/>
    <property type="match status" value="2"/>
</dbReference>
<dbReference type="PANTHER" id="PTHR11481:SF64">
    <property type="entry name" value="FC RECEPTOR-LIKE PROTEIN 4"/>
    <property type="match status" value="1"/>
</dbReference>
<keyword evidence="3" id="KW-1133">Transmembrane helix</keyword>
<evidence type="ECO:0000259" key="5">
    <source>
        <dbReference type="PROSITE" id="PS50835"/>
    </source>
</evidence>